<feature type="chain" id="PRO_5018107318" evidence="1">
    <location>
        <begin position="31"/>
        <end position="206"/>
    </location>
</feature>
<evidence type="ECO:0000256" key="1">
    <source>
        <dbReference type="SAM" id="SignalP"/>
    </source>
</evidence>
<gene>
    <name evidence="2" type="ORF">FMV2238Y02_23670</name>
</gene>
<sequence length="206" mass="22093" precursor="true">MKKTIKYTSALLTILTFSIATLPSATSVYANTQPTPEPKMISATDLPEVHLSDLTPEQNRKLNLMFTIGEELGLTDKGELYLKHNAEFIKNKYNLSNDDFTFITESIANYNTVITTPVMMPRASFSGGYIHLSYDEVINIVNLAASYGPGVIAGAMSAILSFYPGIGTVIGGIVGWFGAAAILQAMSDAAFQKKGIKIGIGGISAE</sequence>
<dbReference type="AlphaFoldDB" id="A0A3P5Y2R9"/>
<dbReference type="Proteomes" id="UP000280759">
    <property type="component" value="Unassembled WGS sequence"/>
</dbReference>
<name>A0A3P5Y2R9_STRCB</name>
<evidence type="ECO:0000313" key="2">
    <source>
        <dbReference type="EMBL" id="VDC43898.1"/>
    </source>
</evidence>
<dbReference type="RefSeq" id="WP_223824851.1">
    <property type="nucleotide sequence ID" value="NZ_BJOW01000031.1"/>
</dbReference>
<organism evidence="2 3">
    <name type="scientific">Streptococcus canis</name>
    <dbReference type="NCBI Taxonomy" id="1329"/>
    <lineage>
        <taxon>Bacteria</taxon>
        <taxon>Bacillati</taxon>
        <taxon>Bacillota</taxon>
        <taxon>Bacilli</taxon>
        <taxon>Lactobacillales</taxon>
        <taxon>Streptococcaceae</taxon>
        <taxon>Streptococcus</taxon>
    </lineage>
</organism>
<keyword evidence="3" id="KW-1185">Reference proteome</keyword>
<evidence type="ECO:0000313" key="3">
    <source>
        <dbReference type="Proteomes" id="UP000280759"/>
    </source>
</evidence>
<reference evidence="2 3" key="1">
    <citation type="submission" date="2018-10" db="EMBL/GenBank/DDBJ databases">
        <authorList>
            <consortium name="Molecular Microbiology and Infection Unit (UMMI)"/>
            <person name="Machado M."/>
        </authorList>
    </citation>
    <scope>NUCLEOTIDE SEQUENCE [LARGE SCALE GENOMIC DNA]</scope>
    <source>
        <strain evidence="2">FMV2238.02</strain>
    </source>
</reference>
<protein>
    <submittedName>
        <fullName evidence="2">Uncharacterized protein</fullName>
    </submittedName>
</protein>
<accession>A0A3P5Y2R9</accession>
<dbReference type="EMBL" id="UXEP01000075">
    <property type="protein sequence ID" value="VDC43898.1"/>
    <property type="molecule type" value="Genomic_DNA"/>
</dbReference>
<feature type="signal peptide" evidence="1">
    <location>
        <begin position="1"/>
        <end position="30"/>
    </location>
</feature>
<keyword evidence="1" id="KW-0732">Signal</keyword>
<proteinExistence type="predicted"/>